<evidence type="ECO:0000313" key="2">
    <source>
        <dbReference type="EMBL" id="QKJ25780.1"/>
    </source>
</evidence>
<gene>
    <name evidence="2" type="ORF">HRU87_06380</name>
</gene>
<dbReference type="EMBL" id="CP054056">
    <property type="protein sequence ID" value="QKJ25780.1"/>
    <property type="molecule type" value="Genomic_DNA"/>
</dbReference>
<feature type="region of interest" description="Disordered" evidence="1">
    <location>
        <begin position="72"/>
        <end position="93"/>
    </location>
</feature>
<feature type="compositionally biased region" description="Basic and acidic residues" evidence="1">
    <location>
        <begin position="72"/>
        <end position="86"/>
    </location>
</feature>
<dbReference type="RefSeq" id="WP_173494077.1">
    <property type="nucleotide sequence ID" value="NZ_CP054056.1"/>
</dbReference>
<sequence>MADVVTSKTFRNGGSLAIRIPSGWVIDGEVTLTRDPKTGEIAVSQRAVKMAKLLAEFAAAAPYEDEVFESALRREPSRDQRSVFERQDEDAAN</sequence>
<keyword evidence="3" id="KW-1185">Reference proteome</keyword>
<protein>
    <recommendedName>
        <fullName evidence="4">SpoVT-AbrB domain-containing protein</fullName>
    </recommendedName>
</protein>
<dbReference type="KEGG" id="aqg:HRU87_06380"/>
<evidence type="ECO:0000256" key="1">
    <source>
        <dbReference type="SAM" id="MobiDB-lite"/>
    </source>
</evidence>
<reference evidence="2 3" key="1">
    <citation type="submission" date="2020-05" db="EMBL/GenBank/DDBJ databases">
        <title>Aquirufa sp. strain 15G-AUS-rot a new Aquirufa species.</title>
        <authorList>
            <person name="Pitt A."/>
            <person name="Hahn M.W."/>
        </authorList>
    </citation>
    <scope>NUCLEOTIDE SEQUENCE [LARGE SCALE GENOMIC DNA]</scope>
    <source>
        <strain evidence="2 3">15G-AUS-rot</strain>
    </source>
</reference>
<dbReference type="Proteomes" id="UP000501003">
    <property type="component" value="Chromosome"/>
</dbReference>
<evidence type="ECO:0000313" key="3">
    <source>
        <dbReference type="Proteomes" id="UP000501003"/>
    </source>
</evidence>
<proteinExistence type="predicted"/>
<dbReference type="AlphaFoldDB" id="A0A7D4UIR8"/>
<organism evidence="2 3">
    <name type="scientific">Aquiluna borgnonia</name>
    <dbReference type="NCBI Taxonomy" id="2499157"/>
    <lineage>
        <taxon>Bacteria</taxon>
        <taxon>Bacillati</taxon>
        <taxon>Actinomycetota</taxon>
        <taxon>Actinomycetes</taxon>
        <taxon>Micrococcales</taxon>
        <taxon>Microbacteriaceae</taxon>
        <taxon>Luna cluster</taxon>
        <taxon>Luna-1 subcluster</taxon>
        <taxon>Aquiluna</taxon>
    </lineage>
</organism>
<name>A0A7D4UIR8_9MICO</name>
<evidence type="ECO:0008006" key="4">
    <source>
        <dbReference type="Google" id="ProtNLM"/>
    </source>
</evidence>
<accession>A0A7D4UIR8</accession>